<evidence type="ECO:0000313" key="8">
    <source>
        <dbReference type="RefSeq" id="XP_026742581.1"/>
    </source>
</evidence>
<dbReference type="InterPro" id="IPR052424">
    <property type="entry name" value="Kielin_Chordin-BMP_Reg"/>
</dbReference>
<feature type="domain" description="VWFC" evidence="6">
    <location>
        <begin position="147"/>
        <end position="206"/>
    </location>
</feature>
<name>A0A7E5WQZ9_TRINI</name>
<gene>
    <name evidence="8" type="primary">LOC113504479</name>
</gene>
<feature type="region of interest" description="Disordered" evidence="4">
    <location>
        <begin position="823"/>
        <end position="874"/>
    </location>
</feature>
<dbReference type="Gene3D" id="6.20.200.20">
    <property type="match status" value="2"/>
</dbReference>
<feature type="domain" description="VWFC" evidence="6">
    <location>
        <begin position="52"/>
        <end position="114"/>
    </location>
</feature>
<feature type="signal peptide" evidence="5">
    <location>
        <begin position="1"/>
        <end position="20"/>
    </location>
</feature>
<protein>
    <submittedName>
        <fullName evidence="8">Mucin-5AC-like isoform X1</fullName>
    </submittedName>
</protein>
<dbReference type="PANTHER" id="PTHR46698">
    <property type="entry name" value="CROSSVEINLESS 2"/>
    <property type="match status" value="1"/>
</dbReference>
<dbReference type="InParanoid" id="A0A7E5WQZ9"/>
<reference evidence="8" key="1">
    <citation type="submission" date="2025-08" db="UniProtKB">
        <authorList>
            <consortium name="RefSeq"/>
        </authorList>
    </citation>
    <scope>IDENTIFICATION</scope>
</reference>
<feature type="chain" id="PRO_5028921238" evidence="5">
    <location>
        <begin position="21"/>
        <end position="1056"/>
    </location>
</feature>
<feature type="domain" description="VWFC" evidence="6">
    <location>
        <begin position="220"/>
        <end position="279"/>
    </location>
</feature>
<evidence type="ECO:0000313" key="7">
    <source>
        <dbReference type="Proteomes" id="UP000322000"/>
    </source>
</evidence>
<evidence type="ECO:0000256" key="1">
    <source>
        <dbReference type="ARBA" id="ARBA00004613"/>
    </source>
</evidence>
<organism evidence="7 8">
    <name type="scientific">Trichoplusia ni</name>
    <name type="common">Cabbage looper</name>
    <dbReference type="NCBI Taxonomy" id="7111"/>
    <lineage>
        <taxon>Eukaryota</taxon>
        <taxon>Metazoa</taxon>
        <taxon>Ecdysozoa</taxon>
        <taxon>Arthropoda</taxon>
        <taxon>Hexapoda</taxon>
        <taxon>Insecta</taxon>
        <taxon>Pterygota</taxon>
        <taxon>Neoptera</taxon>
        <taxon>Endopterygota</taxon>
        <taxon>Lepidoptera</taxon>
        <taxon>Glossata</taxon>
        <taxon>Ditrysia</taxon>
        <taxon>Noctuoidea</taxon>
        <taxon>Noctuidae</taxon>
        <taxon>Plusiinae</taxon>
        <taxon>Trichoplusia</taxon>
    </lineage>
</organism>
<feature type="region of interest" description="Disordered" evidence="4">
    <location>
        <begin position="961"/>
        <end position="984"/>
    </location>
</feature>
<dbReference type="GeneID" id="113504479"/>
<feature type="compositionally biased region" description="Acidic residues" evidence="4">
    <location>
        <begin position="864"/>
        <end position="874"/>
    </location>
</feature>
<evidence type="ECO:0000256" key="5">
    <source>
        <dbReference type="SAM" id="SignalP"/>
    </source>
</evidence>
<feature type="compositionally biased region" description="Polar residues" evidence="4">
    <location>
        <begin position="893"/>
        <end position="917"/>
    </location>
</feature>
<dbReference type="PANTHER" id="PTHR46698:SF3">
    <property type="entry name" value="TENECTIN ISOFORM 1-RELATED"/>
    <property type="match status" value="1"/>
</dbReference>
<dbReference type="FunCoup" id="A0A7E5WQZ9">
    <property type="interactions" value="18"/>
</dbReference>
<dbReference type="SMART" id="SM00214">
    <property type="entry name" value="VWC"/>
    <property type="match status" value="3"/>
</dbReference>
<keyword evidence="3 5" id="KW-0732">Signal</keyword>
<evidence type="ECO:0000256" key="4">
    <source>
        <dbReference type="SAM" id="MobiDB-lite"/>
    </source>
</evidence>
<evidence type="ECO:0000256" key="2">
    <source>
        <dbReference type="ARBA" id="ARBA00022525"/>
    </source>
</evidence>
<comment type="subcellular location">
    <subcellularLocation>
        <location evidence="1">Secreted</location>
    </subcellularLocation>
</comment>
<evidence type="ECO:0000256" key="3">
    <source>
        <dbReference type="ARBA" id="ARBA00022729"/>
    </source>
</evidence>
<dbReference type="KEGG" id="tnl:113504479"/>
<feature type="compositionally biased region" description="Polar residues" evidence="4">
    <location>
        <begin position="358"/>
        <end position="379"/>
    </location>
</feature>
<sequence>MFPAQALAAAAAALLVAAHADSDNVGIFNSLAQQLSQRRLTLRSKAAMPPGCLYEGRWFSDGALVTTREECLRCLCVHNALTCRRRACAPLPDPMPRRCHVRHRRGSCCPEMHCPDGVTYTEHGAVARFENEEAADVSTPSSLSHACVEGGTVYAAGSAMGSSTACEQCFCLQGARRCVRPSCLPPPPHCAPRPAAGACCPQRYYCDRSDEQHLSHEFDCLVDGQWVKEGASVPSGGNCSACFCLHGSVRCQAMSCAPALSGCRPLLALGDCCAHQYICDHNKHKHPSSQVIENSMVSTKYDNRALHLSKSSKIESTTQTITGIYTVKDTPTATATKNHLITTTKVKRKTSEPPARLSPNTEQNTNRTSSTGNLTTTVDPVTSGKLVETTSEVTSDNTTEQPEGTVKIVINGTINCTAELSSTSLPLSIPLNDTERIQMEAMPRVPIVNIEAQTYSPNDIITDRSVNGGFDENDTFTINVTSSLMTNTSHSTTRPVMTVSKIPAPSDSVDTFNSSKKTKGDYDYDYTEPTLPPSLPNLKIIPFVAADAVVDDEPTKDAITYPILEREDKFPVYYPSGDSKEPYPTRREDIYNPTQYPVFISEKVEPSYPTITQDVDLTSHRYPVQSDLGVHEYTVSTSLGSHLSEAKAVTNVPTTSSTFELETPSVNLFSPPVETEGGFVPKGPGILDEYFTVYASTPPAASVPHLTTSMQLDITKDSCTTEDQRSVAEGDSVEIRCSTCTCQWGELRCRPSQDPACLIDKNTNTSKKEEKVNETKVVQKNESSPVTLDFTGADVAGNKDMVTTEKAIVKDVNEKIASTKVSSTQTESVPTTTLAPSTTPKPVVKVTTTTTTPTPIKEVNDTSQEYDDDDDDEGFSLGSMLKLLLSDTYESTTAAPTKKITNAPSSKPTPVITSTRRPPSVAPFIPLPPQPYIPQKAPNMVNRIDHLVLGEATAIKRTTPRPITNKTTKRPVPKTTTERQPEIKEVSDSFKPVAHEGPRPPNLGGLPGVGAGLLKLAGCNIYGRMYRVGRIIAELSTPCQECWCTELGVQCKPLGC</sequence>
<evidence type="ECO:0000259" key="6">
    <source>
        <dbReference type="SMART" id="SM00214"/>
    </source>
</evidence>
<dbReference type="SUPFAM" id="SSF57603">
    <property type="entry name" value="FnI-like domain"/>
    <property type="match status" value="3"/>
</dbReference>
<dbReference type="AlphaFoldDB" id="A0A7E5WQZ9"/>
<dbReference type="GO" id="GO:0005576">
    <property type="term" value="C:extracellular region"/>
    <property type="evidence" value="ECO:0007669"/>
    <property type="project" value="UniProtKB-SubCell"/>
</dbReference>
<feature type="compositionally biased region" description="Low complexity" evidence="4">
    <location>
        <begin position="838"/>
        <end position="855"/>
    </location>
</feature>
<keyword evidence="7" id="KW-1185">Reference proteome</keyword>
<feature type="region of interest" description="Disordered" evidence="4">
    <location>
        <begin position="893"/>
        <end position="919"/>
    </location>
</feature>
<feature type="region of interest" description="Disordered" evidence="4">
    <location>
        <begin position="342"/>
        <end position="379"/>
    </location>
</feature>
<feature type="compositionally biased region" description="Polar residues" evidence="4">
    <location>
        <begin position="823"/>
        <end position="837"/>
    </location>
</feature>
<dbReference type="Proteomes" id="UP000322000">
    <property type="component" value="Chromosome 22"/>
</dbReference>
<dbReference type="RefSeq" id="XP_026742581.1">
    <property type="nucleotide sequence ID" value="XM_026886780.1"/>
</dbReference>
<dbReference type="InterPro" id="IPR001007">
    <property type="entry name" value="VWF_dom"/>
</dbReference>
<keyword evidence="2" id="KW-0964">Secreted</keyword>
<accession>A0A7E5WQZ9</accession>
<dbReference type="OrthoDB" id="7482456at2759"/>
<proteinExistence type="predicted"/>